<dbReference type="PROSITE" id="PS51371">
    <property type="entry name" value="CBS"/>
    <property type="match status" value="2"/>
</dbReference>
<protein>
    <submittedName>
        <fullName evidence="4 5">Signal transduction protein with CBS domains</fullName>
    </submittedName>
</protein>
<dbReference type="InterPro" id="IPR000644">
    <property type="entry name" value="CBS_dom"/>
</dbReference>
<dbReference type="HOGENOM" id="CLU_040681_12_2_2"/>
<dbReference type="Gene3D" id="3.10.580.10">
    <property type="entry name" value="CBS-domain"/>
    <property type="match status" value="1"/>
</dbReference>
<sequence length="150" mass="15888">MIELTVDTVLTRSDRVLAPSTPIEEAAQTLRDPEVSALVVFEDDALVGIVTESDFVACIAEASRPARTEALMSSPVITVTPDTSVTAAGALMRERGVRHLAVVDGEGIYCGLLSAATLALYLSPHSLDIDWNGDPLRLDVADDSPLPADE</sequence>
<feature type="domain" description="CBS" evidence="3">
    <location>
        <begin position="72"/>
        <end position="129"/>
    </location>
</feature>
<dbReference type="PATRIC" id="fig|795797.18.peg.702"/>
<dbReference type="SUPFAM" id="SSF54631">
    <property type="entry name" value="CBS-domain pair"/>
    <property type="match status" value="1"/>
</dbReference>
<dbReference type="KEGG" id="hje:HacjB3_03505"/>
<dbReference type="PANTHER" id="PTHR43080">
    <property type="entry name" value="CBS DOMAIN-CONTAINING PROTEIN CBSX3, MITOCHONDRIAL"/>
    <property type="match status" value="1"/>
</dbReference>
<evidence type="ECO:0000256" key="2">
    <source>
        <dbReference type="PROSITE-ProRule" id="PRU00703"/>
    </source>
</evidence>
<dbReference type="RefSeq" id="WP_008417962.1">
    <property type="nucleotide sequence ID" value="NC_014297.1"/>
</dbReference>
<dbReference type="InterPro" id="IPR051257">
    <property type="entry name" value="Diverse_CBS-Domain"/>
</dbReference>
<keyword evidence="1 2" id="KW-0129">CBS domain</keyword>
<accession>D8J7X9</accession>
<keyword evidence="7" id="KW-1185">Reference proteome</keyword>
<name>D8J7X9_HALJB</name>
<dbReference type="OrthoDB" id="43333at2157"/>
<dbReference type="Proteomes" id="UP000000390">
    <property type="component" value="Chromosome"/>
</dbReference>
<dbReference type="GeneID" id="9418499"/>
<dbReference type="InterPro" id="IPR046342">
    <property type="entry name" value="CBS_dom_sf"/>
</dbReference>
<dbReference type="EMBL" id="AOHV01000041">
    <property type="protein sequence ID" value="ELY34478.1"/>
    <property type="molecule type" value="Genomic_DNA"/>
</dbReference>
<dbReference type="Proteomes" id="UP000011645">
    <property type="component" value="Unassembled WGS sequence"/>
</dbReference>
<evidence type="ECO:0000313" key="4">
    <source>
        <dbReference type="EMBL" id="ADJ14092.1"/>
    </source>
</evidence>
<gene>
    <name evidence="4" type="ordered locus">HacjB3_03505</name>
    <name evidence="5" type="ORF">C497_15797</name>
</gene>
<evidence type="ECO:0000256" key="1">
    <source>
        <dbReference type="ARBA" id="ARBA00023122"/>
    </source>
</evidence>
<dbReference type="PANTHER" id="PTHR43080:SF2">
    <property type="entry name" value="CBS DOMAIN-CONTAINING PROTEIN"/>
    <property type="match status" value="1"/>
</dbReference>
<dbReference type="AlphaFoldDB" id="D8J7X9"/>
<dbReference type="EMBL" id="CP002062">
    <property type="protein sequence ID" value="ADJ14092.1"/>
    <property type="molecule type" value="Genomic_DNA"/>
</dbReference>
<reference evidence="4 6" key="1">
    <citation type="journal article" date="2010" name="J. Bacteriol.">
        <title>Complete genome sequence of Halalkalicoccus jeotgali B3(T), an extremely halophilic archaeon.</title>
        <authorList>
            <person name="Roh S.W."/>
            <person name="Nam Y.D."/>
            <person name="Nam S.H."/>
            <person name="Choi S.H."/>
            <person name="Park H.S."/>
            <person name="Bae J.W."/>
        </authorList>
    </citation>
    <scope>NUCLEOTIDE SEQUENCE [LARGE SCALE GENOMIC DNA]</scope>
    <source>
        <strain evidence="4">B3</strain>
        <strain evidence="6">DSM 18796 / CECT 7217 / JCM 14584 / KCTC 4019 / B3</strain>
    </source>
</reference>
<reference evidence="5 7" key="2">
    <citation type="journal article" date="2014" name="PLoS Genet.">
        <title>Phylogenetically driven sequencing of extremely halophilic archaea reveals strategies for static and dynamic osmo-response.</title>
        <authorList>
            <person name="Becker E.A."/>
            <person name="Seitzer P.M."/>
            <person name="Tritt A."/>
            <person name="Larsen D."/>
            <person name="Krusor M."/>
            <person name="Yao A.I."/>
            <person name="Wu D."/>
            <person name="Madern D."/>
            <person name="Eisen J.A."/>
            <person name="Darling A.E."/>
            <person name="Facciotti M.T."/>
        </authorList>
    </citation>
    <scope>NUCLEOTIDE SEQUENCE [LARGE SCALE GENOMIC DNA]</scope>
    <source>
        <strain evidence="5">B3</strain>
        <strain evidence="7">DSM 18796 / CECT 7217 / JCM 14584 / KCTC 4019 / B3</strain>
    </source>
</reference>
<dbReference type="STRING" id="795797.HacjB3_03505"/>
<evidence type="ECO:0000259" key="3">
    <source>
        <dbReference type="PROSITE" id="PS51371"/>
    </source>
</evidence>
<dbReference type="SMART" id="SM00116">
    <property type="entry name" value="CBS"/>
    <property type="match status" value="2"/>
</dbReference>
<dbReference type="eggNOG" id="arCOG00606">
    <property type="taxonomic scope" value="Archaea"/>
</dbReference>
<dbReference type="Pfam" id="PF00571">
    <property type="entry name" value="CBS"/>
    <property type="match status" value="2"/>
</dbReference>
<evidence type="ECO:0000313" key="7">
    <source>
        <dbReference type="Proteomes" id="UP000011645"/>
    </source>
</evidence>
<evidence type="ECO:0000313" key="5">
    <source>
        <dbReference type="EMBL" id="ELY34478.1"/>
    </source>
</evidence>
<proteinExistence type="predicted"/>
<evidence type="ECO:0000313" key="6">
    <source>
        <dbReference type="Proteomes" id="UP000000390"/>
    </source>
</evidence>
<feature type="domain" description="CBS" evidence="3">
    <location>
        <begin position="10"/>
        <end position="69"/>
    </location>
</feature>
<organism evidence="4 6">
    <name type="scientific">Halalkalicoccus jeotgali (strain DSM 18796 / CECT 7217 / JCM 14584 / KCTC 4019 / B3)</name>
    <dbReference type="NCBI Taxonomy" id="795797"/>
    <lineage>
        <taxon>Archaea</taxon>
        <taxon>Methanobacteriati</taxon>
        <taxon>Methanobacteriota</taxon>
        <taxon>Stenosarchaea group</taxon>
        <taxon>Halobacteria</taxon>
        <taxon>Halobacteriales</taxon>
        <taxon>Halococcaceae</taxon>
        <taxon>Halalkalicoccus</taxon>
    </lineage>
</organism>